<dbReference type="AlphaFoldDB" id="A0A392V403"/>
<organism evidence="1 2">
    <name type="scientific">Trifolium medium</name>
    <dbReference type="NCBI Taxonomy" id="97028"/>
    <lineage>
        <taxon>Eukaryota</taxon>
        <taxon>Viridiplantae</taxon>
        <taxon>Streptophyta</taxon>
        <taxon>Embryophyta</taxon>
        <taxon>Tracheophyta</taxon>
        <taxon>Spermatophyta</taxon>
        <taxon>Magnoliopsida</taxon>
        <taxon>eudicotyledons</taxon>
        <taxon>Gunneridae</taxon>
        <taxon>Pentapetalae</taxon>
        <taxon>rosids</taxon>
        <taxon>fabids</taxon>
        <taxon>Fabales</taxon>
        <taxon>Fabaceae</taxon>
        <taxon>Papilionoideae</taxon>
        <taxon>50 kb inversion clade</taxon>
        <taxon>NPAAA clade</taxon>
        <taxon>Hologalegina</taxon>
        <taxon>IRL clade</taxon>
        <taxon>Trifolieae</taxon>
        <taxon>Trifolium</taxon>
    </lineage>
</organism>
<protein>
    <submittedName>
        <fullName evidence="1">Uncharacterized protein</fullName>
    </submittedName>
</protein>
<dbReference type="EMBL" id="LXQA011012306">
    <property type="protein sequence ID" value="MCI81160.1"/>
    <property type="molecule type" value="Genomic_DNA"/>
</dbReference>
<sequence>MTRLPLPQIGGPKCLRFLEVVNSAAATSRRRKGTKAVETGGSGLVA</sequence>
<evidence type="ECO:0000313" key="2">
    <source>
        <dbReference type="Proteomes" id="UP000265520"/>
    </source>
</evidence>
<name>A0A392V403_9FABA</name>
<dbReference type="Proteomes" id="UP000265520">
    <property type="component" value="Unassembled WGS sequence"/>
</dbReference>
<keyword evidence="2" id="KW-1185">Reference proteome</keyword>
<comment type="caution">
    <text evidence="1">The sequence shown here is derived from an EMBL/GenBank/DDBJ whole genome shotgun (WGS) entry which is preliminary data.</text>
</comment>
<evidence type="ECO:0000313" key="1">
    <source>
        <dbReference type="EMBL" id="MCI81160.1"/>
    </source>
</evidence>
<reference evidence="1 2" key="1">
    <citation type="journal article" date="2018" name="Front. Plant Sci.">
        <title>Red Clover (Trifolium pratense) and Zigzag Clover (T. medium) - A Picture of Genomic Similarities and Differences.</title>
        <authorList>
            <person name="Dluhosova J."/>
            <person name="Istvanek J."/>
            <person name="Nedelnik J."/>
            <person name="Repkova J."/>
        </authorList>
    </citation>
    <scope>NUCLEOTIDE SEQUENCE [LARGE SCALE GENOMIC DNA]</scope>
    <source>
        <strain evidence="2">cv. 10/8</strain>
        <tissue evidence="1">Leaf</tissue>
    </source>
</reference>
<proteinExistence type="predicted"/>
<feature type="non-terminal residue" evidence="1">
    <location>
        <position position="46"/>
    </location>
</feature>
<accession>A0A392V403</accession>